<comment type="caution">
    <text evidence="2">The sequence shown here is derived from an EMBL/GenBank/DDBJ whole genome shotgun (WGS) entry which is preliminary data.</text>
</comment>
<sequence>MKQIIENCLIAGTLFILIVLPFIIFSRRLKKKREAEMLSKLNEVARGYGLKLTRYVTINNNLIGWDRENAGLLFMLDEERPEYIRLDDVGRCYTLKKMNGRDVRSISLELHDRNGRLINSIPFYRQFTDSEMTLKKALQYSAEWELLIATNIKERGDKLVNLQRV</sequence>
<dbReference type="EMBL" id="JACWMW010000003">
    <property type="protein sequence ID" value="MBD1386293.1"/>
    <property type="molecule type" value="Genomic_DNA"/>
</dbReference>
<organism evidence="2 3">
    <name type="scientific">Mucilaginibacter rigui</name>
    <dbReference type="NCBI Taxonomy" id="534635"/>
    <lineage>
        <taxon>Bacteria</taxon>
        <taxon>Pseudomonadati</taxon>
        <taxon>Bacteroidota</taxon>
        <taxon>Sphingobacteriia</taxon>
        <taxon>Sphingobacteriales</taxon>
        <taxon>Sphingobacteriaceae</taxon>
        <taxon>Mucilaginibacter</taxon>
    </lineage>
</organism>
<evidence type="ECO:0000256" key="1">
    <source>
        <dbReference type="SAM" id="Phobius"/>
    </source>
</evidence>
<dbReference type="RefSeq" id="WP_191176156.1">
    <property type="nucleotide sequence ID" value="NZ_JACWMW010000003.1"/>
</dbReference>
<feature type="transmembrane region" description="Helical" evidence="1">
    <location>
        <begin position="7"/>
        <end position="25"/>
    </location>
</feature>
<protein>
    <submittedName>
        <fullName evidence="2">Uncharacterized protein</fullName>
    </submittedName>
</protein>
<keyword evidence="3" id="KW-1185">Reference proteome</keyword>
<keyword evidence="1" id="KW-0472">Membrane</keyword>
<evidence type="ECO:0000313" key="3">
    <source>
        <dbReference type="Proteomes" id="UP000618754"/>
    </source>
</evidence>
<keyword evidence="1" id="KW-0812">Transmembrane</keyword>
<evidence type="ECO:0000313" key="2">
    <source>
        <dbReference type="EMBL" id="MBD1386293.1"/>
    </source>
</evidence>
<dbReference type="Proteomes" id="UP000618754">
    <property type="component" value="Unassembled WGS sequence"/>
</dbReference>
<keyword evidence="1" id="KW-1133">Transmembrane helix</keyword>
<proteinExistence type="predicted"/>
<gene>
    <name evidence="2" type="ORF">IDJ75_13485</name>
</gene>
<accession>A0ABR7X6S3</accession>
<name>A0ABR7X6S3_9SPHI</name>
<reference evidence="2 3" key="1">
    <citation type="submission" date="2020-09" db="EMBL/GenBank/DDBJ databases">
        <title>Novel species of Mucilaginibacter isolated from a glacier on the Tibetan Plateau.</title>
        <authorList>
            <person name="Liu Q."/>
            <person name="Xin Y.-H."/>
        </authorList>
    </citation>
    <scope>NUCLEOTIDE SEQUENCE [LARGE SCALE GENOMIC DNA]</scope>
    <source>
        <strain evidence="2 3">CGMCC 1.13878</strain>
    </source>
</reference>